<name>A0ABZ2LUG1_9BACT</name>
<dbReference type="EMBL" id="CP089984">
    <property type="protein sequence ID" value="WXB12761.1"/>
    <property type="molecule type" value="Genomic_DNA"/>
</dbReference>
<protein>
    <submittedName>
        <fullName evidence="2">Uncharacterized protein</fullName>
    </submittedName>
</protein>
<gene>
    <name evidence="2" type="ORF">LZC94_33540</name>
</gene>
<keyword evidence="3" id="KW-1185">Reference proteome</keyword>
<proteinExistence type="predicted"/>
<evidence type="ECO:0000313" key="3">
    <source>
        <dbReference type="Proteomes" id="UP001370348"/>
    </source>
</evidence>
<reference evidence="2 3" key="1">
    <citation type="submission" date="2021-12" db="EMBL/GenBank/DDBJ databases">
        <title>Discovery of the Pendulisporaceae a myxobacterial family with distinct sporulation behavior and unique specialized metabolism.</title>
        <authorList>
            <person name="Garcia R."/>
            <person name="Popoff A."/>
            <person name="Bader C.D."/>
            <person name="Loehr J."/>
            <person name="Walesch S."/>
            <person name="Walt C."/>
            <person name="Boldt J."/>
            <person name="Bunk B."/>
            <person name="Haeckl F.J.F.P.J."/>
            <person name="Gunesch A.P."/>
            <person name="Birkelbach J."/>
            <person name="Nuebel U."/>
            <person name="Pietschmann T."/>
            <person name="Bach T."/>
            <person name="Mueller R."/>
        </authorList>
    </citation>
    <scope>NUCLEOTIDE SEQUENCE [LARGE SCALE GENOMIC DNA]</scope>
    <source>
        <strain evidence="2 3">MSr11954</strain>
    </source>
</reference>
<feature type="compositionally biased region" description="Low complexity" evidence="1">
    <location>
        <begin position="15"/>
        <end position="24"/>
    </location>
</feature>
<feature type="region of interest" description="Disordered" evidence="1">
    <location>
        <begin position="198"/>
        <end position="222"/>
    </location>
</feature>
<organism evidence="2 3">
    <name type="scientific">Pendulispora albinea</name>
    <dbReference type="NCBI Taxonomy" id="2741071"/>
    <lineage>
        <taxon>Bacteria</taxon>
        <taxon>Pseudomonadati</taxon>
        <taxon>Myxococcota</taxon>
        <taxon>Myxococcia</taxon>
        <taxon>Myxococcales</taxon>
        <taxon>Sorangiineae</taxon>
        <taxon>Pendulisporaceae</taxon>
        <taxon>Pendulispora</taxon>
    </lineage>
</organism>
<dbReference type="RefSeq" id="WP_394822382.1">
    <property type="nucleotide sequence ID" value="NZ_CP089984.1"/>
</dbReference>
<dbReference type="Proteomes" id="UP001370348">
    <property type="component" value="Chromosome"/>
</dbReference>
<feature type="region of interest" description="Disordered" evidence="1">
    <location>
        <begin position="1"/>
        <end position="90"/>
    </location>
</feature>
<evidence type="ECO:0000313" key="2">
    <source>
        <dbReference type="EMBL" id="WXB12761.1"/>
    </source>
</evidence>
<accession>A0ABZ2LUG1</accession>
<evidence type="ECO:0000256" key="1">
    <source>
        <dbReference type="SAM" id="MobiDB-lite"/>
    </source>
</evidence>
<sequence length="222" mass="23416">MMATTKKGGTKKAAAKGGEKPAVGKGTGAGKSPAGKNGKDDKSAGGKRKLGLRGAAPWAARHAAKHAAEARARAAEPPLPGSARATIRTPTGAEDIKAKIGDLHNALQHIKQLRKNFNKSFYDIGEILKDVQSRKLYEAKGYGTFEAFLEREIDLGKITSLRLVRVVAIFLKDAALEYGVDRVLNALVALEAPTESSLDVNKGKVPPPPISTAALPLKPPGR</sequence>